<dbReference type="AlphaFoldDB" id="A0A4R2F6Q0"/>
<name>A0A4R2F6Q0_9GAMM</name>
<dbReference type="OrthoDB" id="9964348at2"/>
<dbReference type="EMBL" id="SLWF01000032">
    <property type="protein sequence ID" value="TCN79612.1"/>
    <property type="molecule type" value="Genomic_DNA"/>
</dbReference>
<accession>A0A4R2F6Q0</accession>
<comment type="caution">
    <text evidence="1">The sequence shown here is derived from an EMBL/GenBank/DDBJ whole genome shotgun (WGS) entry which is preliminary data.</text>
</comment>
<gene>
    <name evidence="1" type="ORF">EDC91_13230</name>
</gene>
<dbReference type="RefSeq" id="WP_133040171.1">
    <property type="nucleotide sequence ID" value="NZ_SLWF01000032.1"/>
</dbReference>
<dbReference type="Proteomes" id="UP000294832">
    <property type="component" value="Unassembled WGS sequence"/>
</dbReference>
<organism evidence="1 2">
    <name type="scientific">Shewanella fodinae</name>
    <dbReference type="NCBI Taxonomy" id="552357"/>
    <lineage>
        <taxon>Bacteria</taxon>
        <taxon>Pseudomonadati</taxon>
        <taxon>Pseudomonadota</taxon>
        <taxon>Gammaproteobacteria</taxon>
        <taxon>Alteromonadales</taxon>
        <taxon>Shewanellaceae</taxon>
        <taxon>Shewanella</taxon>
    </lineage>
</organism>
<sequence>MKLAPLLEALQGLSMAQSRYIEKIDGDTWASVSKEFANWLRERGLAEGFGWSEGDILSSSRGRSLYSVYAFQIVMARELVFLKRGQKKLADCTVSSQAPQYHFQEMKS</sequence>
<protein>
    <submittedName>
        <fullName evidence="1">Uncharacterized protein</fullName>
    </submittedName>
</protein>
<evidence type="ECO:0000313" key="2">
    <source>
        <dbReference type="Proteomes" id="UP000294832"/>
    </source>
</evidence>
<keyword evidence="2" id="KW-1185">Reference proteome</keyword>
<evidence type="ECO:0000313" key="1">
    <source>
        <dbReference type="EMBL" id="TCN79612.1"/>
    </source>
</evidence>
<proteinExistence type="predicted"/>
<reference evidence="1 2" key="1">
    <citation type="submission" date="2019-03" db="EMBL/GenBank/DDBJ databases">
        <title>Freshwater and sediment microbial communities from various areas in North America, analyzing microbe dynamics in response to fracking.</title>
        <authorList>
            <person name="Lamendella R."/>
        </authorList>
    </citation>
    <scope>NUCLEOTIDE SEQUENCE [LARGE SCALE GENOMIC DNA]</scope>
    <source>
        <strain evidence="1 2">74A</strain>
    </source>
</reference>